<comment type="caution">
    <text evidence="3">The sequence shown here is derived from an EMBL/GenBank/DDBJ whole genome shotgun (WGS) entry which is preliminary data.</text>
</comment>
<comment type="similarity">
    <text evidence="1">Belongs to the short-chain fatty acyl-CoA assimilation regulator (ScfR) family.</text>
</comment>
<dbReference type="Gene3D" id="1.10.10.2910">
    <property type="match status" value="1"/>
</dbReference>
<reference evidence="3 4" key="1">
    <citation type="submission" date="2021-01" db="EMBL/GenBank/DDBJ databases">
        <title>Whole genome shotgun sequence of Asanoa siamensis NBRC 107932.</title>
        <authorList>
            <person name="Komaki H."/>
            <person name="Tamura T."/>
        </authorList>
    </citation>
    <scope>NUCLEOTIDE SEQUENCE [LARGE SCALE GENOMIC DNA]</scope>
    <source>
        <strain evidence="3 4">NBRC 107932</strain>
    </source>
</reference>
<dbReference type="PROSITE" id="PS50943">
    <property type="entry name" value="HTH_CROC1"/>
    <property type="match status" value="1"/>
</dbReference>
<dbReference type="Pfam" id="PF06114">
    <property type="entry name" value="Peptidase_M78"/>
    <property type="match status" value="1"/>
</dbReference>
<keyword evidence="4" id="KW-1185">Reference proteome</keyword>
<evidence type="ECO:0000313" key="4">
    <source>
        <dbReference type="Proteomes" id="UP000604117"/>
    </source>
</evidence>
<feature type="domain" description="HTH cro/C1-type" evidence="2">
    <location>
        <begin position="23"/>
        <end position="77"/>
    </location>
</feature>
<gene>
    <name evidence="3" type="ORF">Asi02nite_76410</name>
</gene>
<dbReference type="InterPro" id="IPR010359">
    <property type="entry name" value="IrrE_HExxH"/>
</dbReference>
<accession>A0ABQ4D3L4</accession>
<evidence type="ECO:0000256" key="1">
    <source>
        <dbReference type="ARBA" id="ARBA00007227"/>
    </source>
</evidence>
<dbReference type="PANTHER" id="PTHR43236:SF1">
    <property type="entry name" value="BLL7220 PROTEIN"/>
    <property type="match status" value="1"/>
</dbReference>
<sequence>MYDMSLLDSSSLDVSGESLAARLRAAREEAGLTQAQAAAELGVSRPLLIAIEKGTRIASPAELVKLASIYTKSLSDLLRPSPPPVAIGTRFRAAMASIPDASPLEAGIQDLEGHADDYLDLLRRAKTGLPGTYPTVRNIDHLDPTKVAEDLAVEERNRLGLGDGPIQRLREVLELEAGLRVFIVPLPAKVAGLFVFFESLGGCVATNAGHPVERRRWTMAHEYAHFLATRSRPEVTPITHGRRVSETERFADAFAANFLMPRAGLARRFNELKRSGAGVVTPATLVQLAHLYCVSVNALTLRLEDLQLIPQGTWDKLRDHNFQPRSAAQDLGLKAPVHSAEMMPIHYRSVAAQLYADGEITEAQFARYLRTDIVGARRSYQDLTASRDVADDGSSQIVDLAGPEE</sequence>
<dbReference type="Gene3D" id="1.10.260.40">
    <property type="entry name" value="lambda repressor-like DNA-binding domains"/>
    <property type="match status" value="1"/>
</dbReference>
<evidence type="ECO:0000313" key="3">
    <source>
        <dbReference type="EMBL" id="GIF78123.1"/>
    </source>
</evidence>
<organism evidence="3 4">
    <name type="scientific">Asanoa siamensis</name>
    <dbReference type="NCBI Taxonomy" id="926357"/>
    <lineage>
        <taxon>Bacteria</taxon>
        <taxon>Bacillati</taxon>
        <taxon>Actinomycetota</taxon>
        <taxon>Actinomycetes</taxon>
        <taxon>Micromonosporales</taxon>
        <taxon>Micromonosporaceae</taxon>
        <taxon>Asanoa</taxon>
    </lineage>
</organism>
<evidence type="ECO:0000259" key="2">
    <source>
        <dbReference type="PROSITE" id="PS50943"/>
    </source>
</evidence>
<dbReference type="InterPro" id="IPR001387">
    <property type="entry name" value="Cro/C1-type_HTH"/>
</dbReference>
<dbReference type="SMART" id="SM00530">
    <property type="entry name" value="HTH_XRE"/>
    <property type="match status" value="1"/>
</dbReference>
<protein>
    <recommendedName>
        <fullName evidence="2">HTH cro/C1-type domain-containing protein</fullName>
    </recommendedName>
</protein>
<dbReference type="Pfam" id="PF01381">
    <property type="entry name" value="HTH_3"/>
    <property type="match status" value="1"/>
</dbReference>
<dbReference type="CDD" id="cd00093">
    <property type="entry name" value="HTH_XRE"/>
    <property type="match status" value="1"/>
</dbReference>
<dbReference type="EMBL" id="BONE01000120">
    <property type="protein sequence ID" value="GIF78123.1"/>
    <property type="molecule type" value="Genomic_DNA"/>
</dbReference>
<proteinExistence type="inferred from homology"/>
<dbReference type="InterPro" id="IPR052345">
    <property type="entry name" value="Rad_response_metalloprotease"/>
</dbReference>
<dbReference type="InterPro" id="IPR010982">
    <property type="entry name" value="Lambda_DNA-bd_dom_sf"/>
</dbReference>
<dbReference type="Proteomes" id="UP000604117">
    <property type="component" value="Unassembled WGS sequence"/>
</dbReference>
<dbReference type="SUPFAM" id="SSF47413">
    <property type="entry name" value="lambda repressor-like DNA-binding domains"/>
    <property type="match status" value="1"/>
</dbReference>
<dbReference type="PANTHER" id="PTHR43236">
    <property type="entry name" value="ANTITOXIN HIGA1"/>
    <property type="match status" value="1"/>
</dbReference>
<name>A0ABQ4D3L4_9ACTN</name>